<dbReference type="EMBL" id="MNYI01000192">
    <property type="protein sequence ID" value="OIP37951.1"/>
    <property type="molecule type" value="Genomic_DNA"/>
</dbReference>
<accession>A0A1J5E1Z5</accession>
<dbReference type="Proteomes" id="UP000183085">
    <property type="component" value="Unassembled WGS sequence"/>
</dbReference>
<gene>
    <name evidence="3" type="ORF">AUJ95_07445</name>
</gene>
<keyword evidence="1" id="KW-0472">Membrane</keyword>
<protein>
    <recommendedName>
        <fullName evidence="5">Bacterial Ig-like domain-containing protein</fullName>
    </recommendedName>
</protein>
<organism evidence="3 4">
    <name type="scientific">Candidatus Desantisbacteria bacterium CG2_30_40_21</name>
    <dbReference type="NCBI Taxonomy" id="1817895"/>
    <lineage>
        <taxon>Bacteria</taxon>
        <taxon>Candidatus Desantisiibacteriota</taxon>
    </lineage>
</organism>
<evidence type="ECO:0008006" key="5">
    <source>
        <dbReference type="Google" id="ProtNLM"/>
    </source>
</evidence>
<feature type="chain" id="PRO_5009634255" description="Bacterial Ig-like domain-containing protein" evidence="2">
    <location>
        <begin position="22"/>
        <end position="138"/>
    </location>
</feature>
<evidence type="ECO:0000256" key="1">
    <source>
        <dbReference type="SAM" id="Phobius"/>
    </source>
</evidence>
<sequence length="138" mass="15007">MIRILFVAMSLVLFFHTGVEAGSALPQVNIVSVPSMIPRVNGAQVYYKALQGTQFVIRAENTAGITHILVKIDEGEFDPYTKPITLSSGKHIIVAKAQNTTGLWSNECKVNVLIKDRHAGMIIGLCSIFFLIVAHLAG</sequence>
<keyword evidence="1" id="KW-1133">Transmembrane helix</keyword>
<feature type="signal peptide" evidence="2">
    <location>
        <begin position="1"/>
        <end position="21"/>
    </location>
</feature>
<evidence type="ECO:0000313" key="4">
    <source>
        <dbReference type="Proteomes" id="UP000183085"/>
    </source>
</evidence>
<reference evidence="3 4" key="1">
    <citation type="journal article" date="2016" name="Environ. Microbiol.">
        <title>Genomic resolution of a cold subsurface aquifer community provides metabolic insights for novel microbes adapted to high CO concentrations.</title>
        <authorList>
            <person name="Probst A.J."/>
            <person name="Castelle C.J."/>
            <person name="Singh A."/>
            <person name="Brown C.T."/>
            <person name="Anantharaman K."/>
            <person name="Sharon I."/>
            <person name="Hug L.A."/>
            <person name="Burstein D."/>
            <person name="Emerson J.B."/>
            <person name="Thomas B.C."/>
            <person name="Banfield J.F."/>
        </authorList>
    </citation>
    <scope>NUCLEOTIDE SEQUENCE [LARGE SCALE GENOMIC DNA]</scope>
    <source>
        <strain evidence="3">CG2_30_40_21</strain>
    </source>
</reference>
<comment type="caution">
    <text evidence="3">The sequence shown here is derived from an EMBL/GenBank/DDBJ whole genome shotgun (WGS) entry which is preliminary data.</text>
</comment>
<keyword evidence="2" id="KW-0732">Signal</keyword>
<name>A0A1J5E1Z5_9BACT</name>
<evidence type="ECO:0000313" key="3">
    <source>
        <dbReference type="EMBL" id="OIP37951.1"/>
    </source>
</evidence>
<dbReference type="STRING" id="1817895.AUJ95_07445"/>
<evidence type="ECO:0000256" key="2">
    <source>
        <dbReference type="SAM" id="SignalP"/>
    </source>
</evidence>
<keyword evidence="1" id="KW-0812">Transmembrane</keyword>
<proteinExistence type="predicted"/>
<feature type="transmembrane region" description="Helical" evidence="1">
    <location>
        <begin position="118"/>
        <end position="137"/>
    </location>
</feature>
<dbReference type="AlphaFoldDB" id="A0A1J5E1Z5"/>